<protein>
    <submittedName>
        <fullName evidence="1">Uncharacterized protein</fullName>
    </submittedName>
</protein>
<dbReference type="Proteomes" id="UP000507470">
    <property type="component" value="Unassembled WGS sequence"/>
</dbReference>
<sequence>MYETFVAKFNAEITEGITNLWRSECEKEEIEFVQIWKRKQHWLEENEEHFGDLFLTEENTQTTHDERLGRRDNKPQYTEHNSIIRNNEYPEYVPEGNSLNTETNHPRIINLSHKKLQSKEIIILKRGLKFTPTPKDDKTQHGADIDEFGRRSRINYIFCEDNEE</sequence>
<evidence type="ECO:0000313" key="2">
    <source>
        <dbReference type="Proteomes" id="UP000507470"/>
    </source>
</evidence>
<dbReference type="AlphaFoldDB" id="A0A6J8C928"/>
<gene>
    <name evidence="1" type="ORF">MCOR_26558</name>
</gene>
<name>A0A6J8C928_MYTCO</name>
<accession>A0A6J8C928</accession>
<evidence type="ECO:0000313" key="1">
    <source>
        <dbReference type="EMBL" id="CAC5391549.1"/>
    </source>
</evidence>
<organism evidence="1 2">
    <name type="scientific">Mytilus coruscus</name>
    <name type="common">Sea mussel</name>
    <dbReference type="NCBI Taxonomy" id="42192"/>
    <lineage>
        <taxon>Eukaryota</taxon>
        <taxon>Metazoa</taxon>
        <taxon>Spiralia</taxon>
        <taxon>Lophotrochozoa</taxon>
        <taxon>Mollusca</taxon>
        <taxon>Bivalvia</taxon>
        <taxon>Autobranchia</taxon>
        <taxon>Pteriomorphia</taxon>
        <taxon>Mytilida</taxon>
        <taxon>Mytiloidea</taxon>
        <taxon>Mytilidae</taxon>
        <taxon>Mytilinae</taxon>
        <taxon>Mytilus</taxon>
    </lineage>
</organism>
<proteinExistence type="predicted"/>
<keyword evidence="2" id="KW-1185">Reference proteome</keyword>
<dbReference type="EMBL" id="CACVKT020004780">
    <property type="protein sequence ID" value="CAC5391549.1"/>
    <property type="molecule type" value="Genomic_DNA"/>
</dbReference>
<reference evidence="1 2" key="1">
    <citation type="submission" date="2020-06" db="EMBL/GenBank/DDBJ databases">
        <authorList>
            <person name="Li R."/>
            <person name="Bekaert M."/>
        </authorList>
    </citation>
    <scope>NUCLEOTIDE SEQUENCE [LARGE SCALE GENOMIC DNA]</scope>
    <source>
        <strain evidence="2">wild</strain>
    </source>
</reference>